<proteinExistence type="inferred from homology"/>
<feature type="transmembrane region" description="Helical" evidence="8">
    <location>
        <begin position="440"/>
        <end position="462"/>
    </location>
</feature>
<dbReference type="InterPro" id="IPR005829">
    <property type="entry name" value="Sugar_transporter_CS"/>
</dbReference>
<dbReference type="InterPro" id="IPR003663">
    <property type="entry name" value="Sugar/inositol_transpt"/>
</dbReference>
<gene>
    <name evidence="10" type="ORF">LRAMOSA03737</name>
</gene>
<feature type="transmembrane region" description="Helical" evidence="8">
    <location>
        <begin position="283"/>
        <end position="309"/>
    </location>
</feature>
<feature type="transmembrane region" description="Helical" evidence="8">
    <location>
        <begin position="160"/>
        <end position="179"/>
    </location>
</feature>
<dbReference type="PROSITE" id="PS00217">
    <property type="entry name" value="SUGAR_TRANSPORT_2"/>
    <property type="match status" value="1"/>
</dbReference>
<sequence>MKWLTFLRHHPPLGWDAKKQLIKSTKVRLIALCSFLSLGGFLFGYNLVAMASVMVLPNFISHFRIVEELQVYTIIITTMMLGAFVGALLSGPLADFLGRRGLALLGSLLCMLGNLLLVAADEMAKIYAGRTIVGISVGMLSMVIPLYITELATPSYRGRLIAFHQLCIVLGISVDFWITFGCTRLETSRSWRIPLGVQLIPNVIYAFGLFFVPQSPRYLIQKHRDKEAIRTLAMIRGNGSTRHRDVLMEFAEIKQRICFEERYTKKGYKELFRSSSDNNLRRVILSCACMAFQQLIGANTLMLYSPVIFRAIGLNGHVATLFANAISGLVIVASTILPVCYVDRWRRRNGMIAGALLCAVWMAVLSAISAVYGSRFSGLQDFYDDISGQSTTLFLREPRASSIAFFVVFYIFLATYGCLWGPLAWIFSAELFPNGVRSKGLSIATATNWFFTFGVVELSPIAFNSIQWVVFVIYCVFCICIAIIVYLYFPETKGMSLEEIDLLFSANFKSYDPNLPHPRAASETLEQIDQRYIKGRRVLQFGHDYPRTLSPEPPTTLPENIIRNPSPIL</sequence>
<feature type="transmembrane region" description="Helical" evidence="8">
    <location>
        <begin position="468"/>
        <end position="489"/>
    </location>
</feature>
<dbReference type="InterPro" id="IPR050360">
    <property type="entry name" value="MFS_Sugar_Transporters"/>
</dbReference>
<dbReference type="PANTHER" id="PTHR48022">
    <property type="entry name" value="PLASTIDIC GLUCOSE TRANSPORTER 4"/>
    <property type="match status" value="1"/>
</dbReference>
<comment type="similarity">
    <text evidence="2 7">Belongs to the major facilitator superfamily. Sugar transporter (TC 2.A.1.1) family.</text>
</comment>
<dbReference type="InterPro" id="IPR036259">
    <property type="entry name" value="MFS_trans_sf"/>
</dbReference>
<dbReference type="PRINTS" id="PR00171">
    <property type="entry name" value="SUGRTRNSPORT"/>
</dbReference>
<dbReference type="AlphaFoldDB" id="A0A077WWA8"/>
<dbReference type="FunFam" id="1.20.1250.20:FF:000134">
    <property type="entry name" value="MFS sugar transporter protein"/>
    <property type="match status" value="1"/>
</dbReference>
<protein>
    <recommendedName>
        <fullName evidence="9">Major facilitator superfamily (MFS) profile domain-containing protein</fullName>
    </recommendedName>
</protein>
<dbReference type="NCBIfam" id="TIGR00879">
    <property type="entry name" value="SP"/>
    <property type="match status" value="1"/>
</dbReference>
<evidence type="ECO:0000256" key="6">
    <source>
        <dbReference type="ARBA" id="ARBA00023136"/>
    </source>
</evidence>
<feature type="transmembrane region" description="Helical" evidence="8">
    <location>
        <begin position="403"/>
        <end position="428"/>
    </location>
</feature>
<reference evidence="10" key="1">
    <citation type="journal article" date="2014" name="Genome Announc.">
        <title>De novo whole-genome sequence and genome annotation of Lichtheimia ramosa.</title>
        <authorList>
            <person name="Linde J."/>
            <person name="Schwartze V."/>
            <person name="Binder U."/>
            <person name="Lass-Florl C."/>
            <person name="Voigt K."/>
            <person name="Horn F."/>
        </authorList>
    </citation>
    <scope>NUCLEOTIDE SEQUENCE</scope>
    <source>
        <strain evidence="10">JMRC FSU:6197</strain>
    </source>
</reference>
<evidence type="ECO:0000259" key="9">
    <source>
        <dbReference type="PROSITE" id="PS50850"/>
    </source>
</evidence>
<comment type="subcellular location">
    <subcellularLocation>
        <location evidence="1">Membrane</location>
        <topology evidence="1">Multi-pass membrane protein</topology>
    </subcellularLocation>
</comment>
<evidence type="ECO:0000256" key="2">
    <source>
        <dbReference type="ARBA" id="ARBA00010992"/>
    </source>
</evidence>
<evidence type="ECO:0000313" key="10">
    <source>
        <dbReference type="EMBL" id="CDS11474.1"/>
    </source>
</evidence>
<keyword evidence="6 8" id="KW-0472">Membrane</keyword>
<accession>A0A077WWA8</accession>
<dbReference type="EMBL" id="LK023346">
    <property type="protein sequence ID" value="CDS11474.1"/>
    <property type="molecule type" value="Genomic_DNA"/>
</dbReference>
<feature type="domain" description="Major facilitator superfamily (MFS) profile" evidence="9">
    <location>
        <begin position="32"/>
        <end position="493"/>
    </location>
</feature>
<dbReference type="GO" id="GO:0016020">
    <property type="term" value="C:membrane"/>
    <property type="evidence" value="ECO:0007669"/>
    <property type="project" value="UniProtKB-SubCell"/>
</dbReference>
<feature type="transmembrane region" description="Helical" evidence="8">
    <location>
        <begin position="69"/>
        <end position="89"/>
    </location>
</feature>
<dbReference type="SUPFAM" id="SSF103473">
    <property type="entry name" value="MFS general substrate transporter"/>
    <property type="match status" value="1"/>
</dbReference>
<dbReference type="InterPro" id="IPR005828">
    <property type="entry name" value="MFS_sugar_transport-like"/>
</dbReference>
<keyword evidence="4 8" id="KW-0812">Transmembrane</keyword>
<feature type="transmembrane region" description="Helical" evidence="8">
    <location>
        <begin position="191"/>
        <end position="212"/>
    </location>
</feature>
<organism evidence="10">
    <name type="scientific">Lichtheimia ramosa</name>
    <dbReference type="NCBI Taxonomy" id="688394"/>
    <lineage>
        <taxon>Eukaryota</taxon>
        <taxon>Fungi</taxon>
        <taxon>Fungi incertae sedis</taxon>
        <taxon>Mucoromycota</taxon>
        <taxon>Mucoromycotina</taxon>
        <taxon>Mucoromycetes</taxon>
        <taxon>Mucorales</taxon>
        <taxon>Lichtheimiaceae</taxon>
        <taxon>Lichtheimia</taxon>
    </lineage>
</organism>
<evidence type="ECO:0000256" key="8">
    <source>
        <dbReference type="SAM" id="Phobius"/>
    </source>
</evidence>
<dbReference type="Gene3D" id="1.20.1250.20">
    <property type="entry name" value="MFS general substrate transporter like domains"/>
    <property type="match status" value="1"/>
</dbReference>
<dbReference type="PROSITE" id="PS50850">
    <property type="entry name" value="MFS"/>
    <property type="match status" value="1"/>
</dbReference>
<evidence type="ECO:0000256" key="7">
    <source>
        <dbReference type="RuleBase" id="RU003346"/>
    </source>
</evidence>
<dbReference type="InterPro" id="IPR020846">
    <property type="entry name" value="MFS_dom"/>
</dbReference>
<evidence type="ECO:0000256" key="1">
    <source>
        <dbReference type="ARBA" id="ARBA00004141"/>
    </source>
</evidence>
<feature type="transmembrane region" description="Helical" evidence="8">
    <location>
        <begin position="126"/>
        <end position="148"/>
    </location>
</feature>
<keyword evidence="5 8" id="KW-1133">Transmembrane helix</keyword>
<evidence type="ECO:0000256" key="5">
    <source>
        <dbReference type="ARBA" id="ARBA00022989"/>
    </source>
</evidence>
<feature type="transmembrane region" description="Helical" evidence="8">
    <location>
        <begin position="354"/>
        <end position="373"/>
    </location>
</feature>
<feature type="transmembrane region" description="Helical" evidence="8">
    <location>
        <begin position="101"/>
        <end position="120"/>
    </location>
</feature>
<dbReference type="Pfam" id="PF00083">
    <property type="entry name" value="Sugar_tr"/>
    <property type="match status" value="1"/>
</dbReference>
<dbReference type="OrthoDB" id="4142200at2759"/>
<evidence type="ECO:0000256" key="4">
    <source>
        <dbReference type="ARBA" id="ARBA00022692"/>
    </source>
</evidence>
<feature type="transmembrane region" description="Helical" evidence="8">
    <location>
        <begin position="29"/>
        <end position="49"/>
    </location>
</feature>
<dbReference type="PROSITE" id="PS00216">
    <property type="entry name" value="SUGAR_TRANSPORT_1"/>
    <property type="match status" value="1"/>
</dbReference>
<name>A0A077WWA8_9FUNG</name>
<feature type="transmembrane region" description="Helical" evidence="8">
    <location>
        <begin position="321"/>
        <end position="342"/>
    </location>
</feature>
<evidence type="ECO:0000256" key="3">
    <source>
        <dbReference type="ARBA" id="ARBA00022448"/>
    </source>
</evidence>
<dbReference type="GO" id="GO:0005351">
    <property type="term" value="F:carbohydrate:proton symporter activity"/>
    <property type="evidence" value="ECO:0007669"/>
    <property type="project" value="TreeGrafter"/>
</dbReference>
<keyword evidence="3 7" id="KW-0813">Transport</keyword>
<dbReference type="PANTHER" id="PTHR48022:SF2">
    <property type="entry name" value="PLASTIDIC GLUCOSE TRANSPORTER 4"/>
    <property type="match status" value="1"/>
</dbReference>